<dbReference type="Pfam" id="PF20695">
    <property type="entry name" value="UbiD_N"/>
    <property type="match status" value="1"/>
</dbReference>
<feature type="domain" description="3-octaprenyl-4-hydroxybenzoate carboxy-lyase-like Rift-related" evidence="1">
    <location>
        <begin position="121"/>
        <end position="317"/>
    </location>
</feature>
<sequence>MIYQNLRQWLETLRKENDLTVIEAPVDPYLELAEIHRRVIEEGGPALLFTNVKGTPFPVATNLFGTPRRVDMAFGPRPEQLMKSLVEATGTLIPPTLPAIWNERGLIKDMLKVGMKRVVPQEAPIMGVKVTEEPLKHLPRLTSWQEDGGPFITLPLVYTESPSRSKHHNLGMYRIQIYDNNTTGIHWQIHKGGGFHYFEAEQQNQPLPVSIFIGGPPALIAAAIAPVPEHLPELLLASLIMGGRLPMTDNPLGGHRIPAEAEFAISGYVPPHERRLEGPFGDHYGYYSLAHEYPVLHVNHMWHRKDAIYPATIVGKPRQEDYYLGDFLQRLLSPAFPMVMPSVRSLWTYAETGFHALTAAVVRESYSREALVSAFRILGEGQLSLTKFLMLTSRPVDLTDFNETLEAVLERFDPSTDLYIFNKTSQDTLDYTGEKLNHGSKAVLIGVGHPIRELPRSYEEGDIPGIDNVVAYCGGCLVVSGASYDKDSDLALRVMEHLKSRDTSWPLVIVVDNAQQAAATQTSFLWTVFTRFNPATDLFAAANVQHHHLSYRLPIVIDARMKPDYPAELFPREDIVNMVDERWNEYFAK</sequence>
<name>A0A268EXT8_9BACL</name>
<dbReference type="RefSeq" id="WP_095264655.1">
    <property type="nucleotide sequence ID" value="NZ_NPBY01000027.1"/>
</dbReference>
<comment type="caution">
    <text evidence="4">The sequence shown here is derived from an EMBL/GenBank/DDBJ whole genome shotgun (WGS) entry which is preliminary data.</text>
</comment>
<dbReference type="AlphaFoldDB" id="A0A268EXT8"/>
<dbReference type="InterPro" id="IPR048304">
    <property type="entry name" value="UbiD_Rift_dom"/>
</dbReference>
<proteinExistence type="predicted"/>
<dbReference type="OrthoDB" id="9809841at2"/>
<reference evidence="4 5" key="1">
    <citation type="submission" date="2017-07" db="EMBL/GenBank/DDBJ databases">
        <title>Isolation and whole genome analysis of endospore-forming bacteria from heroin.</title>
        <authorList>
            <person name="Kalinowski J."/>
            <person name="Ahrens B."/>
            <person name="Al-Dilaimi A."/>
            <person name="Winkler A."/>
            <person name="Wibberg D."/>
            <person name="Schleenbecker U."/>
            <person name="Ruckert C."/>
            <person name="Wolfel R."/>
            <person name="Grass G."/>
        </authorList>
    </citation>
    <scope>NUCLEOTIDE SEQUENCE [LARGE SCALE GENOMIC DNA]</scope>
    <source>
        <strain evidence="4 5">7537-G1</strain>
    </source>
</reference>
<feature type="domain" description="3-octaprenyl-4-hydroxybenzoate carboxy-lyase-like N-terminal" evidence="2">
    <location>
        <begin position="10"/>
        <end position="88"/>
    </location>
</feature>
<dbReference type="SUPFAM" id="SSF143968">
    <property type="entry name" value="UbiD C-terminal domain-like"/>
    <property type="match status" value="2"/>
</dbReference>
<dbReference type="PANTHER" id="PTHR30108:SF7">
    <property type="entry name" value="3-POLYPRENYL-4-HYDROXYBENZOATE DECARBOXYLASE"/>
    <property type="match status" value="1"/>
</dbReference>
<dbReference type="Pfam" id="PF01977">
    <property type="entry name" value="UbiD"/>
    <property type="match status" value="1"/>
</dbReference>
<dbReference type="EMBL" id="NPBY01000027">
    <property type="protein sequence ID" value="PAD77941.1"/>
    <property type="molecule type" value="Genomic_DNA"/>
</dbReference>
<dbReference type="InterPro" id="IPR049383">
    <property type="entry name" value="UbiD-like_N"/>
</dbReference>
<dbReference type="GO" id="GO:0016831">
    <property type="term" value="F:carboxy-lyase activity"/>
    <property type="evidence" value="ECO:0007669"/>
    <property type="project" value="InterPro"/>
</dbReference>
<protein>
    <submittedName>
        <fullName evidence="4">4-hydroxybenzoate decarboxylase</fullName>
    </submittedName>
</protein>
<dbReference type="Gene3D" id="3.40.1670.10">
    <property type="entry name" value="UbiD C-terminal domain-like"/>
    <property type="match status" value="1"/>
</dbReference>
<dbReference type="Pfam" id="PF20696">
    <property type="entry name" value="UbiD_C"/>
    <property type="match status" value="1"/>
</dbReference>
<feature type="domain" description="3-octaprenyl-4-hydroxybenzoate carboxy-lyase-like C-terminal" evidence="3">
    <location>
        <begin position="323"/>
        <end position="444"/>
    </location>
</feature>
<evidence type="ECO:0000259" key="3">
    <source>
        <dbReference type="Pfam" id="PF20696"/>
    </source>
</evidence>
<dbReference type="InterPro" id="IPR049381">
    <property type="entry name" value="UbiD-like_C"/>
</dbReference>
<evidence type="ECO:0000313" key="4">
    <source>
        <dbReference type="EMBL" id="PAD77941.1"/>
    </source>
</evidence>
<evidence type="ECO:0000259" key="1">
    <source>
        <dbReference type="Pfam" id="PF01977"/>
    </source>
</evidence>
<dbReference type="InterPro" id="IPR002830">
    <property type="entry name" value="UbiD"/>
</dbReference>
<evidence type="ECO:0000259" key="2">
    <source>
        <dbReference type="Pfam" id="PF20695"/>
    </source>
</evidence>
<evidence type="ECO:0000313" key="5">
    <source>
        <dbReference type="Proteomes" id="UP000215596"/>
    </source>
</evidence>
<dbReference type="PANTHER" id="PTHR30108">
    <property type="entry name" value="3-OCTAPRENYL-4-HYDROXYBENZOATE CARBOXY-LYASE-RELATED"/>
    <property type="match status" value="1"/>
</dbReference>
<dbReference type="GO" id="GO:0005737">
    <property type="term" value="C:cytoplasm"/>
    <property type="evidence" value="ECO:0007669"/>
    <property type="project" value="TreeGrafter"/>
</dbReference>
<dbReference type="SUPFAM" id="SSF50475">
    <property type="entry name" value="FMN-binding split barrel"/>
    <property type="match status" value="1"/>
</dbReference>
<dbReference type="Proteomes" id="UP000215596">
    <property type="component" value="Unassembled WGS sequence"/>
</dbReference>
<gene>
    <name evidence="4" type="ORF">CHH67_08065</name>
</gene>
<organism evidence="4 5">
    <name type="scientific">Paenibacillus campinasensis</name>
    <dbReference type="NCBI Taxonomy" id="66347"/>
    <lineage>
        <taxon>Bacteria</taxon>
        <taxon>Bacillati</taxon>
        <taxon>Bacillota</taxon>
        <taxon>Bacilli</taxon>
        <taxon>Bacillales</taxon>
        <taxon>Paenibacillaceae</taxon>
        <taxon>Paenibacillus</taxon>
    </lineage>
</organism>
<accession>A0A268EXT8</accession>
<dbReference type="NCBIfam" id="TIGR00148">
    <property type="entry name" value="UbiD family decarboxylase"/>
    <property type="match status" value="1"/>
</dbReference>